<reference evidence="1 2" key="1">
    <citation type="submission" date="2016-10" db="EMBL/GenBank/DDBJ databases">
        <title>Rhodobacter sp. LPB0142, isolated from sea water.</title>
        <authorList>
            <person name="Kim E."/>
            <person name="Yi H."/>
        </authorList>
    </citation>
    <scope>NUCLEOTIDE SEQUENCE [LARGE SCALE GENOMIC DNA]</scope>
    <source>
        <strain evidence="1 2">LPB0142</strain>
    </source>
</reference>
<dbReference type="Proteomes" id="UP000176562">
    <property type="component" value="Chromosome"/>
</dbReference>
<keyword evidence="2" id="KW-1185">Reference proteome</keyword>
<proteinExistence type="predicted"/>
<dbReference type="STRING" id="1850250.LPB142_11710"/>
<dbReference type="Gene3D" id="2.30.110.10">
    <property type="entry name" value="Electron Transport, Fmn-binding Protein, Chain A"/>
    <property type="match status" value="1"/>
</dbReference>
<organism evidence="1 2">
    <name type="scientific">Rhodobacter xanthinilyticus</name>
    <dbReference type="NCBI Taxonomy" id="1850250"/>
    <lineage>
        <taxon>Bacteria</taxon>
        <taxon>Pseudomonadati</taxon>
        <taxon>Pseudomonadota</taxon>
        <taxon>Alphaproteobacteria</taxon>
        <taxon>Rhodobacterales</taxon>
        <taxon>Rhodobacter group</taxon>
        <taxon>Rhodobacter</taxon>
    </lineage>
</organism>
<protein>
    <submittedName>
        <fullName evidence="1">Pyridoxamine 5-phosphate oxidase</fullName>
    </submittedName>
</protein>
<sequence>MTTDPIRETDDEARALARRLIEEARFGALAVLDPQTGFPAVSRVAVGPGPEGGLFTLISGLSAHSRALGQDPRAGLLLGEPGKGDPLAHPRLSLQLRAHPLPDTDPRRAALRARWLADHPKAQIYIDLPDFFFVEFEILAGALNGGFARAYRLTADDLT</sequence>
<evidence type="ECO:0000313" key="1">
    <source>
        <dbReference type="EMBL" id="AOZ69906.1"/>
    </source>
</evidence>
<dbReference type="InterPro" id="IPR012349">
    <property type="entry name" value="Split_barrel_FMN-bd"/>
</dbReference>
<dbReference type="SUPFAM" id="SSF50475">
    <property type="entry name" value="FMN-binding split barrel"/>
    <property type="match status" value="1"/>
</dbReference>
<evidence type="ECO:0000313" key="2">
    <source>
        <dbReference type="Proteomes" id="UP000176562"/>
    </source>
</evidence>
<dbReference type="KEGG" id="rhp:LPB142_11710"/>
<dbReference type="RefSeq" id="WP_068765855.1">
    <property type="nucleotide sequence ID" value="NZ_CP017781.1"/>
</dbReference>
<dbReference type="AlphaFoldDB" id="A0A1D9MDH6"/>
<name>A0A1D9MDH6_9RHOB</name>
<accession>A0A1D9MDH6</accession>
<gene>
    <name evidence="1" type="ORF">LPB142_11710</name>
</gene>
<dbReference type="EMBL" id="CP017781">
    <property type="protein sequence ID" value="AOZ69906.1"/>
    <property type="molecule type" value="Genomic_DNA"/>
</dbReference>